<dbReference type="CDD" id="cd00761">
    <property type="entry name" value="Glyco_tranf_GTA_type"/>
    <property type="match status" value="1"/>
</dbReference>
<evidence type="ECO:0000259" key="1">
    <source>
        <dbReference type="Pfam" id="PF00535"/>
    </source>
</evidence>
<accession>A0A087S8T5</accession>
<gene>
    <name evidence="2" type="ORF">AAA799B03_00161</name>
</gene>
<dbReference type="InterPro" id="IPR029044">
    <property type="entry name" value="Nucleotide-diphossugar_trans"/>
</dbReference>
<dbReference type="PANTHER" id="PTHR22916:SF56">
    <property type="entry name" value="GLYCOSYL TRANSFERASE"/>
    <property type="match status" value="1"/>
</dbReference>
<protein>
    <submittedName>
        <fullName evidence="2">Glycoprotein 3-alpha-L-fucosyltransferase</fullName>
        <ecNumber evidence="2">2.4.1.214</ecNumber>
    </submittedName>
</protein>
<dbReference type="Gene3D" id="3.90.550.10">
    <property type="entry name" value="Spore Coat Polysaccharide Biosynthesis Protein SpsA, Chain A"/>
    <property type="match status" value="1"/>
</dbReference>
<keyword evidence="3" id="KW-1185">Reference proteome</keyword>
<proteinExistence type="predicted"/>
<dbReference type="Proteomes" id="UP000029384">
    <property type="component" value="Unassembled WGS sequence"/>
</dbReference>
<organism evidence="2 3">
    <name type="scientific">Marine Group I thaumarchaeote SCGC AAA799-B03</name>
    <dbReference type="NCBI Taxonomy" id="1502289"/>
    <lineage>
        <taxon>Archaea</taxon>
        <taxon>Nitrososphaerota</taxon>
        <taxon>Marine Group I</taxon>
    </lineage>
</organism>
<dbReference type="EC" id="2.4.1.214" evidence="2"/>
<dbReference type="Pfam" id="PF00535">
    <property type="entry name" value="Glycos_transf_2"/>
    <property type="match status" value="1"/>
</dbReference>
<sequence length="309" mass="36304">KNVMVKSMSLDDIKLSIGLPVFNGEKFLKKCLDSVLEQTFENFELIISDNASTDNTEKICREYENKDKRIRYIRQKENIGLLQNFNFVFSEAKNEYFMWIGVDDYILPEYCKKNLEILQSNSNVVVSVSSIKQYNFSTQIDKIDSKFIEFTKILRNRFKKLNAFSIYGTYDEKVRKYLTGSTCQIIYGIFRTKELKKSILTSFFVGFDWAEMLTIMKFGDVHVLNDVLMYEYEGGRSTGGILHIAKTYNPNFFSTIFPWYPFTRISLKILGTKIFSKNLDYFIKLNFEGFIAQIIDLLRIFTRNFVKKT</sequence>
<reference evidence="2 3" key="1">
    <citation type="submission" date="2014-06" db="EMBL/GenBank/DDBJ databases">
        <authorList>
            <person name="Ngugi D.K."/>
            <person name="Blom J."/>
            <person name="Alam I."/>
            <person name="Rashid M."/>
            <person name="Baalawi W."/>
            <person name="Zhang G."/>
            <person name="Hikmawan T."/>
            <person name="Guan Y."/>
            <person name="Antunes A."/>
            <person name="Siam R."/>
            <person name="El-Dorry H."/>
            <person name="Bajic V."/>
            <person name="Stingl U."/>
        </authorList>
    </citation>
    <scope>NUCLEOTIDE SEQUENCE [LARGE SCALE GENOMIC DNA]</scope>
    <source>
        <strain evidence="2">SCGC AAA799-B03</strain>
    </source>
</reference>
<keyword evidence="2" id="KW-0808">Transferase</keyword>
<evidence type="ECO:0000313" key="2">
    <source>
        <dbReference type="EMBL" id="KFM22139.1"/>
    </source>
</evidence>
<comment type="caution">
    <text evidence="2">The sequence shown here is derived from an EMBL/GenBank/DDBJ whole genome shotgun (WGS) entry which is preliminary data.</text>
</comment>
<dbReference type="InterPro" id="IPR001173">
    <property type="entry name" value="Glyco_trans_2-like"/>
</dbReference>
<feature type="domain" description="Glycosyltransferase 2-like" evidence="1">
    <location>
        <begin position="16"/>
        <end position="162"/>
    </location>
</feature>
<dbReference type="AlphaFoldDB" id="A0A087S8T5"/>
<dbReference type="PANTHER" id="PTHR22916">
    <property type="entry name" value="GLYCOSYLTRANSFERASE"/>
    <property type="match status" value="1"/>
</dbReference>
<dbReference type="GO" id="GO:0018392">
    <property type="term" value="F:glycoprotein 3-alpha-L-fucosyltransferase activity"/>
    <property type="evidence" value="ECO:0007669"/>
    <property type="project" value="UniProtKB-EC"/>
</dbReference>
<dbReference type="SUPFAM" id="SSF53448">
    <property type="entry name" value="Nucleotide-diphospho-sugar transferases"/>
    <property type="match status" value="1"/>
</dbReference>
<keyword evidence="2" id="KW-0328">Glycosyltransferase</keyword>
<name>A0A087S8T5_9ARCH</name>
<evidence type="ECO:0000313" key="3">
    <source>
        <dbReference type="Proteomes" id="UP000029384"/>
    </source>
</evidence>
<feature type="non-terminal residue" evidence="2">
    <location>
        <position position="1"/>
    </location>
</feature>
<dbReference type="PATRIC" id="fig|1502289.3.peg.160"/>
<dbReference type="EMBL" id="JOTA01000003">
    <property type="protein sequence ID" value="KFM22139.1"/>
    <property type="molecule type" value="Genomic_DNA"/>
</dbReference>